<feature type="domain" description="Peptidase M20 dimerisation" evidence="12">
    <location>
        <begin position="193"/>
        <end position="305"/>
    </location>
</feature>
<evidence type="ECO:0000256" key="7">
    <source>
        <dbReference type="ARBA" id="ARBA00022723"/>
    </source>
</evidence>
<dbReference type="PANTHER" id="PTHR43808">
    <property type="entry name" value="ACETYLORNITHINE DEACETYLASE"/>
    <property type="match status" value="1"/>
</dbReference>
<comment type="pathway">
    <text evidence="3">Amino-acid biosynthesis; L-lysine biosynthesis via DAP pathway; LL-2,6-diaminopimelate from (S)-tetrahydrodipicolinate (succinylase route): step 3/3.</text>
</comment>
<dbReference type="GO" id="GO:0009014">
    <property type="term" value="F:succinyl-diaminopimelate desuccinylase activity"/>
    <property type="evidence" value="ECO:0007669"/>
    <property type="project" value="UniProtKB-EC"/>
</dbReference>
<dbReference type="NCBIfam" id="TIGR01910">
    <property type="entry name" value="DapE-ArgE"/>
    <property type="match status" value="1"/>
</dbReference>
<dbReference type="Pfam" id="PF01546">
    <property type="entry name" value="Peptidase_M20"/>
    <property type="match status" value="1"/>
</dbReference>
<dbReference type="AlphaFoldDB" id="A0A8J4E4I8"/>
<keyword evidence="9" id="KW-0862">Zinc</keyword>
<evidence type="ECO:0000313" key="14">
    <source>
        <dbReference type="Proteomes" id="UP000612585"/>
    </source>
</evidence>
<evidence type="ECO:0000256" key="3">
    <source>
        <dbReference type="ARBA" id="ARBA00005130"/>
    </source>
</evidence>
<dbReference type="InterPro" id="IPR011650">
    <property type="entry name" value="Peptidase_M20_dimer"/>
</dbReference>
<comment type="caution">
    <text evidence="13">The sequence shown here is derived from an EMBL/GenBank/DDBJ whole genome shotgun (WGS) entry which is preliminary data.</text>
</comment>
<evidence type="ECO:0000256" key="11">
    <source>
        <dbReference type="ARBA" id="ARBA00051301"/>
    </source>
</evidence>
<dbReference type="Gene3D" id="3.40.630.10">
    <property type="entry name" value="Zn peptidases"/>
    <property type="match status" value="1"/>
</dbReference>
<dbReference type="Proteomes" id="UP000612585">
    <property type="component" value="Unassembled WGS sequence"/>
</dbReference>
<dbReference type="UniPathway" id="UPA00034">
    <property type="reaction ID" value="UER00021"/>
</dbReference>
<dbReference type="SUPFAM" id="SSF53187">
    <property type="entry name" value="Zn-dependent exopeptidases"/>
    <property type="match status" value="1"/>
</dbReference>
<evidence type="ECO:0000256" key="10">
    <source>
        <dbReference type="ARBA" id="ARBA00023285"/>
    </source>
</evidence>
<gene>
    <name evidence="13" type="ORF">Vau01_064930</name>
</gene>
<dbReference type="InterPro" id="IPR001261">
    <property type="entry name" value="ArgE/DapE_CS"/>
</dbReference>
<protein>
    <recommendedName>
        <fullName evidence="6">Probable succinyl-diaminopimelate desuccinylase</fullName>
        <ecNumber evidence="5">3.5.1.18</ecNumber>
    </recommendedName>
</protein>
<sequence length="404" mass="42850">MINTFEDEQVRTLVELVRVPSVDGTEAEVAIVDTLAGMLRAEGVEIDRWPIPVAEFAARTDFPGMEVPRSAALGLVARLPGRGGGRSLMINGHVDVVPPGDLAAWTDDPFSGRLVDGQVFGRGTCDMKGGLVSALYALLALHRSGVELAGDVLFSAVVGEEDGGLGTYAMLDRGWRADACVITEPTGLDLLVANGGALTFRLRVPGRATHASTRTAGVSAIEKFYPVFRALRAFEAVRNASVDPVMARWDIAYPLEIGTVRAGDWSSSVPDLLVAEGRFGVLLDEPVAVAKAAFEDAVAAACAEDPWLSGHPVTVEWWGGQFASGRCVDDGFVARVARADGRSPVSGGAPYGSDLRLMSAAGVPTLQYGPGEARFAHAPDERVPLEQVHRCTETLVRLAQDWCA</sequence>
<evidence type="ECO:0000256" key="8">
    <source>
        <dbReference type="ARBA" id="ARBA00022801"/>
    </source>
</evidence>
<dbReference type="GO" id="GO:0009089">
    <property type="term" value="P:lysine biosynthetic process via diaminopimelate"/>
    <property type="evidence" value="ECO:0007669"/>
    <property type="project" value="UniProtKB-UniPathway"/>
</dbReference>
<dbReference type="InterPro" id="IPR050072">
    <property type="entry name" value="Peptidase_M20A"/>
</dbReference>
<comment type="cofactor">
    <cofactor evidence="2">
        <name>Zn(2+)</name>
        <dbReference type="ChEBI" id="CHEBI:29105"/>
    </cofactor>
</comment>
<evidence type="ECO:0000256" key="9">
    <source>
        <dbReference type="ARBA" id="ARBA00022833"/>
    </source>
</evidence>
<comment type="similarity">
    <text evidence="4">Belongs to the peptidase M20A family.</text>
</comment>
<proteinExistence type="inferred from homology"/>
<evidence type="ECO:0000256" key="6">
    <source>
        <dbReference type="ARBA" id="ARBA00016853"/>
    </source>
</evidence>
<keyword evidence="8" id="KW-0378">Hydrolase</keyword>
<dbReference type="SUPFAM" id="SSF55031">
    <property type="entry name" value="Bacterial exopeptidase dimerisation domain"/>
    <property type="match status" value="1"/>
</dbReference>
<dbReference type="InterPro" id="IPR002933">
    <property type="entry name" value="Peptidase_M20"/>
</dbReference>
<dbReference type="EMBL" id="BOPG01000044">
    <property type="protein sequence ID" value="GIJ58977.1"/>
    <property type="molecule type" value="Genomic_DNA"/>
</dbReference>
<dbReference type="PANTHER" id="PTHR43808:SF25">
    <property type="entry name" value="PEPTIDASE M20 DIMERISATION DOMAIN-CONTAINING PROTEIN"/>
    <property type="match status" value="1"/>
</dbReference>
<dbReference type="InterPro" id="IPR036264">
    <property type="entry name" value="Bact_exopeptidase_dim_dom"/>
</dbReference>
<dbReference type="PROSITE" id="PS00759">
    <property type="entry name" value="ARGE_DAPE_CPG2_2"/>
    <property type="match status" value="1"/>
</dbReference>
<keyword evidence="14" id="KW-1185">Reference proteome</keyword>
<organism evidence="13 14">
    <name type="scientific">Virgisporangium aurantiacum</name>
    <dbReference type="NCBI Taxonomy" id="175570"/>
    <lineage>
        <taxon>Bacteria</taxon>
        <taxon>Bacillati</taxon>
        <taxon>Actinomycetota</taxon>
        <taxon>Actinomycetes</taxon>
        <taxon>Micromonosporales</taxon>
        <taxon>Micromonosporaceae</taxon>
        <taxon>Virgisporangium</taxon>
    </lineage>
</organism>
<comment type="catalytic activity">
    <reaction evidence="11">
        <text>N-succinyl-(2S,6S)-2,6-diaminopimelate + H2O = (2S,6S)-2,6-diaminopimelate + succinate</text>
        <dbReference type="Rhea" id="RHEA:22608"/>
        <dbReference type="ChEBI" id="CHEBI:15377"/>
        <dbReference type="ChEBI" id="CHEBI:30031"/>
        <dbReference type="ChEBI" id="CHEBI:57609"/>
        <dbReference type="ChEBI" id="CHEBI:58087"/>
        <dbReference type="EC" id="3.5.1.18"/>
    </reaction>
</comment>
<evidence type="ECO:0000259" key="12">
    <source>
        <dbReference type="Pfam" id="PF07687"/>
    </source>
</evidence>
<comment type="cofactor">
    <cofactor evidence="1">
        <name>Co(2+)</name>
        <dbReference type="ChEBI" id="CHEBI:48828"/>
    </cofactor>
</comment>
<keyword evidence="10" id="KW-0170">Cobalt</keyword>
<dbReference type="GO" id="GO:0046872">
    <property type="term" value="F:metal ion binding"/>
    <property type="evidence" value="ECO:0007669"/>
    <property type="project" value="UniProtKB-KW"/>
</dbReference>
<name>A0A8J4E4I8_9ACTN</name>
<evidence type="ECO:0000256" key="4">
    <source>
        <dbReference type="ARBA" id="ARBA00006247"/>
    </source>
</evidence>
<dbReference type="RefSeq" id="WP_204000545.1">
    <property type="nucleotide sequence ID" value="NZ_BOPG01000044.1"/>
</dbReference>
<evidence type="ECO:0000256" key="1">
    <source>
        <dbReference type="ARBA" id="ARBA00001941"/>
    </source>
</evidence>
<dbReference type="PROSITE" id="PS00758">
    <property type="entry name" value="ARGE_DAPE_CPG2_1"/>
    <property type="match status" value="1"/>
</dbReference>
<reference evidence="13" key="1">
    <citation type="submission" date="2021-01" db="EMBL/GenBank/DDBJ databases">
        <title>Whole genome shotgun sequence of Virgisporangium aurantiacum NBRC 16421.</title>
        <authorList>
            <person name="Komaki H."/>
            <person name="Tamura T."/>
        </authorList>
    </citation>
    <scope>NUCLEOTIDE SEQUENCE</scope>
    <source>
        <strain evidence="13">NBRC 16421</strain>
    </source>
</reference>
<dbReference type="InterPro" id="IPR010182">
    <property type="entry name" value="ArgE/DapE"/>
</dbReference>
<dbReference type="Pfam" id="PF07687">
    <property type="entry name" value="M20_dimer"/>
    <property type="match status" value="1"/>
</dbReference>
<evidence type="ECO:0000256" key="5">
    <source>
        <dbReference type="ARBA" id="ARBA00011921"/>
    </source>
</evidence>
<evidence type="ECO:0000313" key="13">
    <source>
        <dbReference type="EMBL" id="GIJ58977.1"/>
    </source>
</evidence>
<evidence type="ECO:0000256" key="2">
    <source>
        <dbReference type="ARBA" id="ARBA00001947"/>
    </source>
</evidence>
<dbReference type="Gene3D" id="3.30.70.360">
    <property type="match status" value="1"/>
</dbReference>
<dbReference type="EC" id="3.5.1.18" evidence="5"/>
<keyword evidence="7" id="KW-0479">Metal-binding</keyword>
<accession>A0A8J4E4I8</accession>